<proteinExistence type="predicted"/>
<name>A0A067LG09_JATCU</name>
<reference evidence="2 3" key="1">
    <citation type="journal article" date="2014" name="PLoS ONE">
        <title>Global Analysis of Gene Expression Profiles in Physic Nut (Jatropha curcas L.) Seedlings Exposed to Salt Stress.</title>
        <authorList>
            <person name="Zhang L."/>
            <person name="Zhang C."/>
            <person name="Wu P."/>
            <person name="Chen Y."/>
            <person name="Li M."/>
            <person name="Jiang H."/>
            <person name="Wu G."/>
        </authorList>
    </citation>
    <scope>NUCLEOTIDE SEQUENCE [LARGE SCALE GENOMIC DNA]</scope>
    <source>
        <strain evidence="3">cv. GZQX0401</strain>
        <tissue evidence="2">Young leaves</tissue>
    </source>
</reference>
<dbReference type="PANTHER" id="PTHR37261">
    <property type="entry name" value="40S RIBOSOMAL PROTEIN S27"/>
    <property type="match status" value="1"/>
</dbReference>
<feature type="compositionally biased region" description="Low complexity" evidence="1">
    <location>
        <begin position="594"/>
        <end position="610"/>
    </location>
</feature>
<evidence type="ECO:0000313" key="2">
    <source>
        <dbReference type="EMBL" id="KDP43485.1"/>
    </source>
</evidence>
<organism evidence="2 3">
    <name type="scientific">Jatropha curcas</name>
    <name type="common">Barbados nut</name>
    <dbReference type="NCBI Taxonomy" id="180498"/>
    <lineage>
        <taxon>Eukaryota</taxon>
        <taxon>Viridiplantae</taxon>
        <taxon>Streptophyta</taxon>
        <taxon>Embryophyta</taxon>
        <taxon>Tracheophyta</taxon>
        <taxon>Spermatophyta</taxon>
        <taxon>Magnoliopsida</taxon>
        <taxon>eudicotyledons</taxon>
        <taxon>Gunneridae</taxon>
        <taxon>Pentapetalae</taxon>
        <taxon>rosids</taxon>
        <taxon>fabids</taxon>
        <taxon>Malpighiales</taxon>
        <taxon>Euphorbiaceae</taxon>
        <taxon>Crotonoideae</taxon>
        <taxon>Jatropheae</taxon>
        <taxon>Jatropha</taxon>
    </lineage>
</organism>
<feature type="region of interest" description="Disordered" evidence="1">
    <location>
        <begin position="289"/>
        <end position="309"/>
    </location>
</feature>
<dbReference type="STRING" id="180498.A0A067LG09"/>
<protein>
    <submittedName>
        <fullName evidence="2">Uncharacterized protein</fullName>
    </submittedName>
</protein>
<dbReference type="EMBL" id="KK914267">
    <property type="protein sequence ID" value="KDP43485.1"/>
    <property type="molecule type" value="Genomic_DNA"/>
</dbReference>
<dbReference type="Proteomes" id="UP000027138">
    <property type="component" value="Unassembled WGS sequence"/>
</dbReference>
<feature type="region of interest" description="Disordered" evidence="1">
    <location>
        <begin position="481"/>
        <end position="521"/>
    </location>
</feature>
<dbReference type="AlphaFoldDB" id="A0A067LG09"/>
<feature type="region of interest" description="Disordered" evidence="1">
    <location>
        <begin position="556"/>
        <end position="617"/>
    </location>
</feature>
<keyword evidence="3" id="KW-1185">Reference proteome</keyword>
<dbReference type="PANTHER" id="PTHR37261:SF1">
    <property type="entry name" value="40S RIBOSOMAL PROTEIN S27"/>
    <property type="match status" value="1"/>
</dbReference>
<dbReference type="OrthoDB" id="1939758at2759"/>
<evidence type="ECO:0000313" key="3">
    <source>
        <dbReference type="Proteomes" id="UP000027138"/>
    </source>
</evidence>
<accession>A0A067LG09</accession>
<sequence>MLLSETNKDSDTSSWTSASNWTIASGSLGNSVTFESSLSLINDDEKHDNLGQSSTVVSPLILYPPSTCSTPCEIKITFAQKHELRQVYVRSTSPVYEIYYASELQSSDEYLCTVRCGIAVRGEEVLHAIDIEETVSEHQKGSTKELAEERHKNGSNLITSEDDCVEVKALNTQLVNGNSSPLLNSDTSERRISQPQDFYEATADVADANPCTSITLRLLSLQNKGCICIDEVYVFADPVDAADLDSKVSPMESSSGNSLMAMVMPTFLQLSEMNGFGLALDKCDRERINEQKSEKNEAKPPDPIDAGKDIQQERKSGSVYKQGVQLQEQVIPTAKPVELEIPPQVSDKESKPDISHNHFEGVLHQLVSRVTRMEDLFLRFEDCMLKPIRSIDERLQRVEQQLEVLTKKTQNSGLLSCNRISAPEFSCSESETSSLYNSGADLSYAACDANKKDSLPAVSSAQSDVPPVLLNASRSHPSLVVTAPEFSNCDDDEEDDAVKSDDEEKDDAAEPVTESPKEKQKLGLSIDDALASALAGLLTSASKFSKAIAIKAPEFSNEEGNNSDKATSPKVHSEILKGPLTGFGETDGTELPRSSWSSSPNISSSESNKSVLRSGNNNNCVRTIEGVNGHLQHSEGGEGDSPGNCIDLTVPARHDVERTDPFKIINDMENGQIDSGTSSISEPEKTDGLEQFSENQAGDVSDTTKEGAIKNELIASREVADEGSNLDIVQNVVELSHSTSKVDFETPILEVTFNSQGNMNTKSPLEALLAGTSDLHIDANPVEENSNNDSEVSDKYSLIPVEDWGEMSSATDNHISLDMDYCSLTISPLNADDALDFI</sequence>
<evidence type="ECO:0000256" key="1">
    <source>
        <dbReference type="SAM" id="MobiDB-lite"/>
    </source>
</evidence>
<gene>
    <name evidence="2" type="ORF">JCGZ_16772</name>
</gene>